<proteinExistence type="predicted"/>
<feature type="transmembrane region" description="Helical" evidence="1">
    <location>
        <begin position="283"/>
        <end position="302"/>
    </location>
</feature>
<feature type="transmembrane region" description="Helical" evidence="1">
    <location>
        <begin position="67"/>
        <end position="86"/>
    </location>
</feature>
<keyword evidence="1" id="KW-0812">Transmembrane</keyword>
<keyword evidence="1" id="KW-0472">Membrane</keyword>
<organism evidence="2 3">
    <name type="scientific">Mycena venus</name>
    <dbReference type="NCBI Taxonomy" id="2733690"/>
    <lineage>
        <taxon>Eukaryota</taxon>
        <taxon>Fungi</taxon>
        <taxon>Dikarya</taxon>
        <taxon>Basidiomycota</taxon>
        <taxon>Agaricomycotina</taxon>
        <taxon>Agaricomycetes</taxon>
        <taxon>Agaricomycetidae</taxon>
        <taxon>Agaricales</taxon>
        <taxon>Marasmiineae</taxon>
        <taxon>Mycenaceae</taxon>
        <taxon>Mycena</taxon>
    </lineage>
</organism>
<feature type="transmembrane region" description="Helical" evidence="1">
    <location>
        <begin position="193"/>
        <end position="212"/>
    </location>
</feature>
<comment type="caution">
    <text evidence="2">The sequence shown here is derived from an EMBL/GenBank/DDBJ whole genome shotgun (WGS) entry which is preliminary data.</text>
</comment>
<accession>A0A8H6WYH0</accession>
<feature type="transmembrane region" description="Helical" evidence="1">
    <location>
        <begin position="126"/>
        <end position="144"/>
    </location>
</feature>
<evidence type="ECO:0000313" key="2">
    <source>
        <dbReference type="EMBL" id="KAF7330966.1"/>
    </source>
</evidence>
<feature type="transmembrane region" description="Helical" evidence="1">
    <location>
        <begin position="151"/>
        <end position="173"/>
    </location>
</feature>
<sequence>MSSDSDPSLSAPLSDADALHLVHYGRDIMQDAFSLIVESILLSAYGIFFAVAVYSIVRKGLRTRGSIIMLIVVVYLYAASVIQWALNFTTNYLAIRAFLMIPDVPIEDRGGVADDLGAKFGPAQEAFFVLNMVIGDGVVIWRTWAIYQRRLLAIALPCLLLLTSLIFAIIDITCFASKGPLPGGDLICPHASLTSWALSVGTNVTCTILVGFKAWQHRRMVQELNLPGKPRKMSTEKILSLLVESGFIYSLLWITQVLSYVDIDRTSPWWWVFQITMPLGDQIAGMYPTLIIVIVNFQCTIWEESPTTISNSAAAFATSSGFVKQTDTFSMQGGVNVHLETVTDFPRGNYTANRRSKQLRSDYV</sequence>
<dbReference type="Proteomes" id="UP000620124">
    <property type="component" value="Unassembled WGS sequence"/>
</dbReference>
<gene>
    <name evidence="2" type="ORF">MVEN_02436500</name>
</gene>
<dbReference type="OrthoDB" id="2744793at2759"/>
<dbReference type="AlphaFoldDB" id="A0A8H6WYH0"/>
<keyword evidence="1" id="KW-1133">Transmembrane helix</keyword>
<reference evidence="2" key="1">
    <citation type="submission" date="2020-05" db="EMBL/GenBank/DDBJ databases">
        <title>Mycena genomes resolve the evolution of fungal bioluminescence.</title>
        <authorList>
            <person name="Tsai I.J."/>
        </authorList>
    </citation>
    <scope>NUCLEOTIDE SEQUENCE</scope>
    <source>
        <strain evidence="2">CCC161011</strain>
    </source>
</reference>
<protein>
    <submittedName>
        <fullName evidence="2">Uncharacterized protein</fullName>
    </submittedName>
</protein>
<feature type="transmembrane region" description="Helical" evidence="1">
    <location>
        <begin position="238"/>
        <end position="263"/>
    </location>
</feature>
<dbReference type="EMBL" id="JACAZI010000032">
    <property type="protein sequence ID" value="KAF7330966.1"/>
    <property type="molecule type" value="Genomic_DNA"/>
</dbReference>
<keyword evidence="3" id="KW-1185">Reference proteome</keyword>
<name>A0A8H6WYH0_9AGAR</name>
<evidence type="ECO:0000256" key="1">
    <source>
        <dbReference type="SAM" id="Phobius"/>
    </source>
</evidence>
<evidence type="ECO:0000313" key="3">
    <source>
        <dbReference type="Proteomes" id="UP000620124"/>
    </source>
</evidence>
<feature type="transmembrane region" description="Helical" evidence="1">
    <location>
        <begin position="32"/>
        <end position="55"/>
    </location>
</feature>